<evidence type="ECO:0000256" key="2">
    <source>
        <dbReference type="SAM" id="Phobius"/>
    </source>
</evidence>
<feature type="transmembrane region" description="Helical" evidence="2">
    <location>
        <begin position="60"/>
        <end position="78"/>
    </location>
</feature>
<dbReference type="InterPro" id="IPR046096">
    <property type="entry name" value="DUF6114"/>
</dbReference>
<proteinExistence type="predicted"/>
<comment type="caution">
    <text evidence="3">The sequence shown here is derived from an EMBL/GenBank/DDBJ whole genome shotgun (WGS) entry which is preliminary data.</text>
</comment>
<organism evidence="3 4">
    <name type="scientific">Luedemannella flava</name>
    <dbReference type="NCBI Taxonomy" id="349316"/>
    <lineage>
        <taxon>Bacteria</taxon>
        <taxon>Bacillati</taxon>
        <taxon>Actinomycetota</taxon>
        <taxon>Actinomycetes</taxon>
        <taxon>Micromonosporales</taxon>
        <taxon>Micromonosporaceae</taxon>
        <taxon>Luedemannella</taxon>
    </lineage>
</organism>
<dbReference type="Pfam" id="PF19609">
    <property type="entry name" value="DUF6114"/>
    <property type="match status" value="1"/>
</dbReference>
<reference evidence="4" key="1">
    <citation type="journal article" date="2019" name="Int. J. Syst. Evol. Microbiol.">
        <title>The Global Catalogue of Microorganisms (GCM) 10K type strain sequencing project: providing services to taxonomists for standard genome sequencing and annotation.</title>
        <authorList>
            <consortium name="The Broad Institute Genomics Platform"/>
            <consortium name="The Broad Institute Genome Sequencing Center for Infectious Disease"/>
            <person name="Wu L."/>
            <person name="Ma J."/>
        </authorList>
    </citation>
    <scope>NUCLEOTIDE SEQUENCE [LARGE SCALE GENOMIC DNA]</scope>
    <source>
        <strain evidence="4">JCM 13250</strain>
    </source>
</reference>
<keyword evidence="2" id="KW-0472">Membrane</keyword>
<keyword evidence="4" id="KW-1185">Reference proteome</keyword>
<feature type="transmembrane region" description="Helical" evidence="2">
    <location>
        <begin position="27"/>
        <end position="48"/>
    </location>
</feature>
<dbReference type="RefSeq" id="WP_344128583.1">
    <property type="nucleotide sequence ID" value="NZ_BAAALT010000050.1"/>
</dbReference>
<dbReference type="EMBL" id="BAAALT010000050">
    <property type="protein sequence ID" value="GAA1797908.1"/>
    <property type="molecule type" value="Genomic_DNA"/>
</dbReference>
<evidence type="ECO:0000256" key="1">
    <source>
        <dbReference type="SAM" id="MobiDB-lite"/>
    </source>
</evidence>
<keyword evidence="2" id="KW-0812">Transmembrane</keyword>
<feature type="region of interest" description="Disordered" evidence="1">
    <location>
        <begin position="261"/>
        <end position="336"/>
    </location>
</feature>
<sequence length="470" mass="47680">MGKTAAGRRESGRTRLTFRQWRRSRPFWGGLFFVLSGLLLLFSSHMDLNGLQIHVGVEGFLSYLLPLLMLLSGLLLWFTPQQRIFYSAIGTVTALYSFVGLNFGGLGCGMLFGMIGGALAFAWAPVRPAAAPADQADPSSDDDHQVDAPADTTVDSANHGSDNGVLPWFGASDSPGASADSPTAAQPPAPRHYAAPDESRPANGARPNAQWPGRTLSLIVVPALIVAAVAAGALSGSGTANAAGVEPTPLVAWLLGEVAGDSTEEPTATPTGAAPTTATEPTGAPGTTAPSTAVPGTTSAPRTTGAPDDTSAPSTTSGPATTSAPVTTAPPTMTLPKTTLAGNVVAVKDSVLTTAKLTVKDLTYAGVAVLSTATGATKTTLELRSGTLRTAAVRLTGNGSVMTADSLTIGGATVFVTSLTGKLGGVEITITPTAVPPLGDAFELTDVTVHLALVQGDELSTPGMKLSLDR</sequence>
<keyword evidence="2" id="KW-1133">Transmembrane helix</keyword>
<feature type="compositionally biased region" description="Low complexity" evidence="1">
    <location>
        <begin position="170"/>
        <end position="184"/>
    </location>
</feature>
<accession>A0ABP4Y168</accession>
<feature type="compositionally biased region" description="Low complexity" evidence="1">
    <location>
        <begin position="265"/>
        <end position="301"/>
    </location>
</feature>
<protein>
    <submittedName>
        <fullName evidence="3">Uncharacterized protein</fullName>
    </submittedName>
</protein>
<feature type="compositionally biased region" description="Low complexity" evidence="1">
    <location>
        <begin position="310"/>
        <end position="336"/>
    </location>
</feature>
<name>A0ABP4Y168_9ACTN</name>
<feature type="transmembrane region" description="Helical" evidence="2">
    <location>
        <begin position="85"/>
        <end position="103"/>
    </location>
</feature>
<evidence type="ECO:0000313" key="4">
    <source>
        <dbReference type="Proteomes" id="UP001500218"/>
    </source>
</evidence>
<evidence type="ECO:0000313" key="3">
    <source>
        <dbReference type="EMBL" id="GAA1797908.1"/>
    </source>
</evidence>
<gene>
    <name evidence="3" type="ORF">GCM10009682_19480</name>
</gene>
<feature type="region of interest" description="Disordered" evidence="1">
    <location>
        <begin position="132"/>
        <end position="210"/>
    </location>
</feature>
<dbReference type="Proteomes" id="UP001500218">
    <property type="component" value="Unassembled WGS sequence"/>
</dbReference>